<dbReference type="eggNOG" id="COG2242">
    <property type="taxonomic scope" value="Bacteria"/>
</dbReference>
<evidence type="ECO:0000256" key="2">
    <source>
        <dbReference type="ARBA" id="ARBA00022573"/>
    </source>
</evidence>
<dbReference type="OrthoDB" id="9780707at2"/>
<dbReference type="Gene3D" id="3.40.50.150">
    <property type="entry name" value="Vaccinia Virus protein VP39"/>
    <property type="match status" value="1"/>
</dbReference>
<keyword evidence="5" id="KW-0949">S-adenosyl-L-methionine</keyword>
<dbReference type="NCBIfam" id="TIGR02467">
    <property type="entry name" value="CbiE"/>
    <property type="match status" value="1"/>
</dbReference>
<evidence type="ECO:0000259" key="6">
    <source>
        <dbReference type="Pfam" id="PF00590"/>
    </source>
</evidence>
<dbReference type="STRING" id="871968.DESME_03885"/>
<keyword evidence="2" id="KW-0169">Cobalamin biosynthesis</keyword>
<evidence type="ECO:0000256" key="5">
    <source>
        <dbReference type="ARBA" id="ARBA00022691"/>
    </source>
</evidence>
<sequence>MIKVIGIGPGSREWLPPVIDQIVASCEVLFGGKRALELFPNFPGDCIILSGKLSETIQEIRLALTEKKQVGVLVSGDPGFYSFLPMLKREFPKTEISVYPGISSMQFAFARAGLPWQEAELHSVHGRPLNRLPLTFQKPLAILTGGENTPQKVAAYYDGYGINLKISLGNLLSYPEEEWVTTDAQMLAQEKKTYNHAIVLLYPPSLKEGDNLENTQTLENAGLGIPDEEFIRGKVPLTKEEIRVQVLAKAKIQENDKVLDVGAGTGSLSIEAAQLARRGWVFAVEEDNEAQELILLNQTKFGIPNLQLVRGTAPQAFEKVPQVDVCLIGGSHGQLKEILEKAPLRSGGRVVLTAVTLETVGRGLELLQQQDFEEIDVISIQAVRWKGIKDFHMAQAMNPVFILNARKRQLE</sequence>
<name>W0E9V3_9FIRM</name>
<organism evidence="7 8">
    <name type="scientific">Desulfitobacterium metallireducens DSM 15288</name>
    <dbReference type="NCBI Taxonomy" id="871968"/>
    <lineage>
        <taxon>Bacteria</taxon>
        <taxon>Bacillati</taxon>
        <taxon>Bacillota</taxon>
        <taxon>Clostridia</taxon>
        <taxon>Eubacteriales</taxon>
        <taxon>Desulfitobacteriaceae</taxon>
        <taxon>Desulfitobacterium</taxon>
    </lineage>
</organism>
<proteinExistence type="predicted"/>
<dbReference type="CDD" id="cd11644">
    <property type="entry name" value="Precorrin-6Y-MT"/>
    <property type="match status" value="1"/>
</dbReference>
<keyword evidence="8" id="KW-1185">Reference proteome</keyword>
<dbReference type="InterPro" id="IPR050714">
    <property type="entry name" value="Cobalamin_biosynth_MTase"/>
</dbReference>
<dbReference type="PIRSF" id="PIRSF036428">
    <property type="entry name" value="CobL"/>
    <property type="match status" value="1"/>
</dbReference>
<dbReference type="Pfam" id="PF03602">
    <property type="entry name" value="Cons_hypoth95"/>
    <property type="match status" value="1"/>
</dbReference>
<evidence type="ECO:0000256" key="1">
    <source>
        <dbReference type="ARBA" id="ARBA00004953"/>
    </source>
</evidence>
<reference evidence="7 8" key="1">
    <citation type="submission" date="2013-12" db="EMBL/GenBank/DDBJ databases">
        <authorList>
            <consortium name="DOE Joint Genome Institute"/>
            <person name="Smidt H."/>
            <person name="Huntemann M."/>
            <person name="Han J."/>
            <person name="Chen A."/>
            <person name="Kyrpides N."/>
            <person name="Mavromatis K."/>
            <person name="Markowitz V."/>
            <person name="Palaniappan K."/>
            <person name="Ivanova N."/>
            <person name="Schaumberg A."/>
            <person name="Pati A."/>
            <person name="Liolios K."/>
            <person name="Nordberg H.P."/>
            <person name="Cantor M.N."/>
            <person name="Hua S.X."/>
            <person name="Woyke T."/>
        </authorList>
    </citation>
    <scope>NUCLEOTIDE SEQUENCE [LARGE SCALE GENOMIC DNA]</scope>
    <source>
        <strain evidence="8">DSM 15288</strain>
    </source>
</reference>
<feature type="domain" description="Tetrapyrrole methylase" evidence="6">
    <location>
        <begin position="2"/>
        <end position="185"/>
    </location>
</feature>
<dbReference type="InterPro" id="IPR012818">
    <property type="entry name" value="CbiE"/>
</dbReference>
<dbReference type="SUPFAM" id="SSF53335">
    <property type="entry name" value="S-adenosyl-L-methionine-dependent methyltransferases"/>
    <property type="match status" value="1"/>
</dbReference>
<dbReference type="KEGG" id="dmt:DESME_03885"/>
<dbReference type="UniPathway" id="UPA00148"/>
<keyword evidence="3 7" id="KW-0489">Methyltransferase</keyword>
<protein>
    <submittedName>
        <fullName evidence="7">Precorrin-6Y-methylase</fullName>
    </submittedName>
</protein>
<dbReference type="PROSITE" id="PS01131">
    <property type="entry name" value="RRNA_A_DIMETH"/>
    <property type="match status" value="1"/>
</dbReference>
<evidence type="ECO:0000313" key="7">
    <source>
        <dbReference type="EMBL" id="AHF06293.1"/>
    </source>
</evidence>
<comment type="pathway">
    <text evidence="1">Cofactor biosynthesis; adenosylcobalamin biosynthesis.</text>
</comment>
<dbReference type="Gene3D" id="3.40.1010.10">
    <property type="entry name" value="Cobalt-precorrin-4 Transmethylase, Domain 1"/>
    <property type="match status" value="1"/>
</dbReference>
<evidence type="ECO:0000313" key="8">
    <source>
        <dbReference type="Proteomes" id="UP000010847"/>
    </source>
</evidence>
<dbReference type="EMBL" id="CP007032">
    <property type="protein sequence ID" value="AHF06293.1"/>
    <property type="molecule type" value="Genomic_DNA"/>
</dbReference>
<keyword evidence="4" id="KW-0808">Transferase</keyword>
<evidence type="ECO:0000256" key="4">
    <source>
        <dbReference type="ARBA" id="ARBA00022679"/>
    </source>
</evidence>
<dbReference type="eggNOG" id="COG2241">
    <property type="taxonomic scope" value="Bacteria"/>
</dbReference>
<dbReference type="AlphaFoldDB" id="W0E9V3"/>
<dbReference type="InterPro" id="IPR006365">
    <property type="entry name" value="Cbl_synth_CobL"/>
</dbReference>
<dbReference type="InterPro" id="IPR000878">
    <property type="entry name" value="4pyrrol_Mease"/>
</dbReference>
<dbReference type="GO" id="GO:0009236">
    <property type="term" value="P:cobalamin biosynthetic process"/>
    <property type="evidence" value="ECO:0007669"/>
    <property type="project" value="UniProtKB-UniPathway"/>
</dbReference>
<dbReference type="HOGENOM" id="CLU_031955_1_2_9"/>
<dbReference type="GO" id="GO:0008276">
    <property type="term" value="F:protein methyltransferase activity"/>
    <property type="evidence" value="ECO:0007669"/>
    <property type="project" value="InterPro"/>
</dbReference>
<accession>W0E9V3</accession>
<dbReference type="Pfam" id="PF00590">
    <property type="entry name" value="TP_methylase"/>
    <property type="match status" value="1"/>
</dbReference>
<dbReference type="CDD" id="cd02440">
    <property type="entry name" value="AdoMet_MTases"/>
    <property type="match status" value="1"/>
</dbReference>
<dbReference type="NCBIfam" id="TIGR02469">
    <property type="entry name" value="CbiT"/>
    <property type="match status" value="1"/>
</dbReference>
<dbReference type="InterPro" id="IPR035996">
    <property type="entry name" value="4pyrrol_Methylase_sf"/>
</dbReference>
<dbReference type="InterPro" id="IPR029063">
    <property type="entry name" value="SAM-dependent_MTases_sf"/>
</dbReference>
<dbReference type="RefSeq" id="WP_006715208.1">
    <property type="nucleotide sequence ID" value="NZ_CP007032.1"/>
</dbReference>
<evidence type="ECO:0000256" key="3">
    <source>
        <dbReference type="ARBA" id="ARBA00022603"/>
    </source>
</evidence>
<dbReference type="GO" id="GO:0000179">
    <property type="term" value="F:rRNA (adenine-N6,N6-)-dimethyltransferase activity"/>
    <property type="evidence" value="ECO:0007669"/>
    <property type="project" value="InterPro"/>
</dbReference>
<gene>
    <name evidence="7" type="ORF">DESME_03885</name>
</gene>
<dbReference type="InterPro" id="IPR014008">
    <property type="entry name" value="Cbl_synth_MTase_CbiT"/>
</dbReference>
<dbReference type="PANTHER" id="PTHR43182:SF1">
    <property type="entry name" value="COBALT-PRECORRIN-7 C(5)-METHYLTRANSFERASE"/>
    <property type="match status" value="1"/>
</dbReference>
<dbReference type="PANTHER" id="PTHR43182">
    <property type="entry name" value="COBALT-PRECORRIN-6B C(15)-METHYLTRANSFERASE (DECARBOXYLATING)"/>
    <property type="match status" value="1"/>
</dbReference>
<dbReference type="Proteomes" id="UP000010847">
    <property type="component" value="Chromosome"/>
</dbReference>
<dbReference type="InterPro" id="IPR014777">
    <property type="entry name" value="4pyrrole_Mease_sub1"/>
</dbReference>
<dbReference type="InterPro" id="IPR020596">
    <property type="entry name" value="rRNA_Ade_Mease_Trfase_CS"/>
</dbReference>
<dbReference type="SUPFAM" id="SSF53790">
    <property type="entry name" value="Tetrapyrrole methylase"/>
    <property type="match status" value="1"/>
</dbReference>